<keyword evidence="3" id="KW-0677">Repeat</keyword>
<dbReference type="GO" id="GO:0006952">
    <property type="term" value="P:defense response"/>
    <property type="evidence" value="ECO:0007669"/>
    <property type="project" value="UniProtKB-KW"/>
</dbReference>
<evidence type="ECO:0000256" key="6">
    <source>
        <dbReference type="ARBA" id="ARBA00022840"/>
    </source>
</evidence>
<dbReference type="Gene3D" id="1.10.8.430">
    <property type="entry name" value="Helical domain of apoptotic protease-activating factors"/>
    <property type="match status" value="1"/>
</dbReference>
<evidence type="ECO:0000259" key="7">
    <source>
        <dbReference type="Pfam" id="PF00931"/>
    </source>
</evidence>
<dbReference type="InterPro" id="IPR057135">
    <property type="entry name" value="At4g27190-like_LRR"/>
</dbReference>
<dbReference type="Gene3D" id="3.80.10.10">
    <property type="entry name" value="Ribonuclease Inhibitor"/>
    <property type="match status" value="3"/>
</dbReference>
<feature type="domain" description="Disease resistance protein At4g27190-like leucine-rich repeats" evidence="8">
    <location>
        <begin position="776"/>
        <end position="909"/>
    </location>
</feature>
<feature type="domain" description="Disease resistance protein At4g27190-like leucine-rich repeats" evidence="8">
    <location>
        <begin position="1043"/>
        <end position="1107"/>
    </location>
</feature>
<dbReference type="SUPFAM" id="SSF52058">
    <property type="entry name" value="L domain-like"/>
    <property type="match status" value="1"/>
</dbReference>
<dbReference type="SUPFAM" id="SSF52540">
    <property type="entry name" value="P-loop containing nucleoside triphosphate hydrolases"/>
    <property type="match status" value="1"/>
</dbReference>
<feature type="domain" description="Disease resistance protein At4g27190-like leucine-rich repeats" evidence="8">
    <location>
        <begin position="1118"/>
        <end position="1247"/>
    </location>
</feature>
<feature type="domain" description="Disease resistance protein At4g27190-like leucine-rich repeats" evidence="8">
    <location>
        <begin position="929"/>
        <end position="1007"/>
    </location>
</feature>
<dbReference type="Gene3D" id="3.40.50.300">
    <property type="entry name" value="P-loop containing nucleotide triphosphate hydrolases"/>
    <property type="match status" value="1"/>
</dbReference>
<dbReference type="Proteomes" id="UP000694918">
    <property type="component" value="Unplaced"/>
</dbReference>
<dbReference type="PRINTS" id="PR00364">
    <property type="entry name" value="DISEASERSIST"/>
</dbReference>
<dbReference type="FunFam" id="3.40.50.300:FF:001091">
    <property type="entry name" value="Probable disease resistance protein At1g61300"/>
    <property type="match status" value="1"/>
</dbReference>
<evidence type="ECO:0000313" key="10">
    <source>
        <dbReference type="RefSeq" id="XP_011041081.1"/>
    </source>
</evidence>
<keyword evidence="4" id="KW-0547">Nucleotide-binding</keyword>
<dbReference type="GeneID" id="105137149"/>
<dbReference type="RefSeq" id="XP_011041081.1">
    <property type="nucleotide sequence ID" value="XM_011042779.1"/>
</dbReference>
<dbReference type="InterPro" id="IPR036388">
    <property type="entry name" value="WH-like_DNA-bd_sf"/>
</dbReference>
<evidence type="ECO:0000256" key="1">
    <source>
        <dbReference type="ARBA" id="ARBA00008894"/>
    </source>
</evidence>
<sequence length="1291" mass="146130">MDIESVGGSIVSKILELLVEPAIKQFRYMFCFNNFVQEFDEQMKNLALAFYRLQDAVDVAQRNAEEIEIDVNTWLENAKNEIEGVNRLQNEKGKIGKCFTWCPNWMRQFKISKALAKKTETLRKLEENSRKFPKVSHKAPLQEIKFLPSKEFTLSGSSKEAFKQIMKALKDDKVNMIGLYGMGGGGKTTLVKEVGRRAKELHLFDEVLIATVSQNPNATGIQDQMADSLDLKFDKKSKEGRAKELWQRLQGKKMLIVLDDVWKVIDFQEIGIPFGDDHRGCKILLTTRLEDMCSYMRCKEKVFLGLFSEEEAWALFRINADLRDEDSTLNTVAKKVARECNGLPVALVTVGRALRDKSVVEWEVASEELKNSQFRHLEQIDGQNNAYACLKLSYDYLTSDETKSCFLLCCLFPEDYNIPIEDLTRYAVGYGLHKDAESIEDARKRVYVEIENLKACCMLLGTETEEYVKMHDLVRDVAIRIASSEKYGFMVKAGIGLLEWPTSNKSFEGCKVISLMGNKLTELPEELVCPQLKVLLLGLDDGLNVPERFFEGMKKIEVLSLKGGCLSLQSLEHSTNLQSLLLIDCQCKDLTWLRKLQRVKILVFRWCHFIEELPDEIGELKELRLLDVTGCGLLRRIPVNLIGRLKKLEELLIGDGSFKGWDVVGCDSTEGVNASLTSLSHLAVLSLKIPKVECIPRDFVLPRLLKYDIMLGDGHSELDKEYPTSTRLYLDDISATSLNAKTFEQLFPTVSQISFWRVEGLENIVLSSYQMTSPGHGSPKDFLQRLEHVKVHECGDIRTLFPAKWRQALKNLRSVEIDMCKSLKDVFELGGADEGINEEKELRLLSSLTKLQLSYLPELKCIWKGPTRHVSLQSLNQLQLSFLDKLTFIFTPSLAQSLIHLERLHIEHCSGLKRLIREKDDEREIIPESLGFPKLKTLSIRGCRYLEHIFPVSMSPSLQNLEEMEIDFADNLKQVFYSGEGDDIIVKSKIKDGIIDFPQLRKLSLSKCSLFGPKDFAAQLPSLQCLSISGHKEWDNLLAQLRGFTSLETLKLSSLLVPDLGSIWKGLVPCNLTTLEVKRCKRLTHVFTGSMIASLIQLKILEISNCEELEQIIAKDNNDEKHQIFSESDLQSACFPNLCRLQITGCNKLKSLFPIAMASGLKKLQILTVRESSQLLGVFGKDDHVSPVNAEKETVLTDLVWLILEKLPSIAYFSHGCCDFLFPRLEMLGVRQCPKLSTRFATTSNGSMSAQSKLSQVAEGSSTGCSVPTSTAIRWTRDSGWELKEVEDGVR</sequence>
<evidence type="ECO:0000256" key="2">
    <source>
        <dbReference type="ARBA" id="ARBA00022614"/>
    </source>
</evidence>
<evidence type="ECO:0000256" key="3">
    <source>
        <dbReference type="ARBA" id="ARBA00022737"/>
    </source>
</evidence>
<dbReference type="KEGG" id="peu:105137149"/>
<evidence type="ECO:0000313" key="11">
    <source>
        <dbReference type="RefSeq" id="XP_011041082.1"/>
    </source>
</evidence>
<accession>A0AAJ6Y3F0</accession>
<keyword evidence="5" id="KW-0611">Plant defense</keyword>
<evidence type="ECO:0000259" key="8">
    <source>
        <dbReference type="Pfam" id="PF23247"/>
    </source>
</evidence>
<gene>
    <name evidence="10 11" type="primary">LOC105137149</name>
</gene>
<dbReference type="Pfam" id="PF23247">
    <property type="entry name" value="LRR_RPS2"/>
    <property type="match status" value="4"/>
</dbReference>
<dbReference type="InterPro" id="IPR027417">
    <property type="entry name" value="P-loop_NTPase"/>
</dbReference>
<evidence type="ECO:0000256" key="5">
    <source>
        <dbReference type="ARBA" id="ARBA00022821"/>
    </source>
</evidence>
<name>A0AAJ6Y3F0_POPEU</name>
<organism evidence="9 11">
    <name type="scientific">Populus euphratica</name>
    <name type="common">Euphrates poplar</name>
    <dbReference type="NCBI Taxonomy" id="75702"/>
    <lineage>
        <taxon>Eukaryota</taxon>
        <taxon>Viridiplantae</taxon>
        <taxon>Streptophyta</taxon>
        <taxon>Embryophyta</taxon>
        <taxon>Tracheophyta</taxon>
        <taxon>Spermatophyta</taxon>
        <taxon>Magnoliopsida</taxon>
        <taxon>eudicotyledons</taxon>
        <taxon>Gunneridae</taxon>
        <taxon>Pentapetalae</taxon>
        <taxon>rosids</taxon>
        <taxon>fabids</taxon>
        <taxon>Malpighiales</taxon>
        <taxon>Salicaceae</taxon>
        <taxon>Saliceae</taxon>
        <taxon>Populus</taxon>
    </lineage>
</organism>
<dbReference type="InterPro" id="IPR050905">
    <property type="entry name" value="Plant_NBS-LRR"/>
</dbReference>
<evidence type="ECO:0000256" key="4">
    <source>
        <dbReference type="ARBA" id="ARBA00022741"/>
    </source>
</evidence>
<dbReference type="Pfam" id="PF00931">
    <property type="entry name" value="NB-ARC"/>
    <property type="match status" value="1"/>
</dbReference>
<keyword evidence="2" id="KW-0433">Leucine-rich repeat</keyword>
<keyword evidence="9" id="KW-1185">Reference proteome</keyword>
<proteinExistence type="inferred from homology"/>
<dbReference type="PANTHER" id="PTHR33463:SF135">
    <property type="entry name" value="RESISTANCE PROTEIN RPS2, PUTATIVE-RELATED"/>
    <property type="match status" value="1"/>
</dbReference>
<comment type="similarity">
    <text evidence="1">Belongs to the disease resistance NB-LRR family.</text>
</comment>
<dbReference type="PANTHER" id="PTHR33463">
    <property type="entry name" value="NB-ARC DOMAIN-CONTAINING PROTEIN-RELATED"/>
    <property type="match status" value="1"/>
</dbReference>
<reference evidence="10 11" key="1">
    <citation type="submission" date="2025-04" db="UniProtKB">
        <authorList>
            <consortium name="RefSeq"/>
        </authorList>
    </citation>
    <scope>IDENTIFICATION</scope>
</reference>
<dbReference type="SUPFAM" id="SSF52047">
    <property type="entry name" value="RNI-like"/>
    <property type="match status" value="1"/>
</dbReference>
<keyword evidence="6" id="KW-0067">ATP-binding</keyword>
<evidence type="ECO:0000313" key="9">
    <source>
        <dbReference type="Proteomes" id="UP000694918"/>
    </source>
</evidence>
<feature type="domain" description="NB-ARC" evidence="7">
    <location>
        <begin position="161"/>
        <end position="317"/>
    </location>
</feature>
<dbReference type="InterPro" id="IPR032675">
    <property type="entry name" value="LRR_dom_sf"/>
</dbReference>
<dbReference type="GO" id="GO:0005524">
    <property type="term" value="F:ATP binding"/>
    <property type="evidence" value="ECO:0007669"/>
    <property type="project" value="UniProtKB-KW"/>
</dbReference>
<protein>
    <submittedName>
        <fullName evidence="10">Probable disease resistance protein At4g27220 isoform X1</fullName>
    </submittedName>
    <submittedName>
        <fullName evidence="11">Probable disease resistance protein At4g27220 isoform X2</fullName>
    </submittedName>
</protein>
<dbReference type="Gene3D" id="1.10.10.10">
    <property type="entry name" value="Winged helix-like DNA-binding domain superfamily/Winged helix DNA-binding domain"/>
    <property type="match status" value="1"/>
</dbReference>
<dbReference type="InterPro" id="IPR042197">
    <property type="entry name" value="Apaf_helical"/>
</dbReference>
<dbReference type="RefSeq" id="XP_011041082.1">
    <property type="nucleotide sequence ID" value="XM_011042780.1"/>
</dbReference>
<dbReference type="GO" id="GO:0043531">
    <property type="term" value="F:ADP binding"/>
    <property type="evidence" value="ECO:0007669"/>
    <property type="project" value="InterPro"/>
</dbReference>
<dbReference type="InterPro" id="IPR002182">
    <property type="entry name" value="NB-ARC"/>
</dbReference>